<gene>
    <name evidence="2" type="ORF">UFOPK3564_03668</name>
</gene>
<organism evidence="2">
    <name type="scientific">freshwater metagenome</name>
    <dbReference type="NCBI Taxonomy" id="449393"/>
    <lineage>
        <taxon>unclassified sequences</taxon>
        <taxon>metagenomes</taxon>
        <taxon>ecological metagenomes</taxon>
    </lineage>
</organism>
<proteinExistence type="predicted"/>
<dbReference type="AlphaFoldDB" id="A0A6J7KFA0"/>
<reference evidence="2" key="1">
    <citation type="submission" date="2020-05" db="EMBL/GenBank/DDBJ databases">
        <authorList>
            <person name="Chiriac C."/>
            <person name="Salcher M."/>
            <person name="Ghai R."/>
            <person name="Kavagutti S V."/>
        </authorList>
    </citation>
    <scope>NUCLEOTIDE SEQUENCE</scope>
</reference>
<feature type="compositionally biased region" description="Basic and acidic residues" evidence="1">
    <location>
        <begin position="1"/>
        <end position="11"/>
    </location>
</feature>
<feature type="region of interest" description="Disordered" evidence="1">
    <location>
        <begin position="229"/>
        <end position="269"/>
    </location>
</feature>
<protein>
    <submittedName>
        <fullName evidence="2">Unannotated protein</fullName>
    </submittedName>
</protein>
<name>A0A6J7KFA0_9ZZZZ</name>
<dbReference type="EMBL" id="CAFBMK010000379">
    <property type="protein sequence ID" value="CAB4954235.1"/>
    <property type="molecule type" value="Genomic_DNA"/>
</dbReference>
<evidence type="ECO:0000256" key="1">
    <source>
        <dbReference type="SAM" id="MobiDB-lite"/>
    </source>
</evidence>
<evidence type="ECO:0000313" key="2">
    <source>
        <dbReference type="EMBL" id="CAB4954235.1"/>
    </source>
</evidence>
<feature type="region of interest" description="Disordered" evidence="1">
    <location>
        <begin position="1"/>
        <end position="32"/>
    </location>
</feature>
<accession>A0A6J7KFA0</accession>
<feature type="compositionally biased region" description="Low complexity" evidence="1">
    <location>
        <begin position="233"/>
        <end position="269"/>
    </location>
</feature>
<sequence>MQSVDQDRGTRSDVLVRSSRPEGDAGWTASVKNPTTGQAQVQLFASCVGTQTGTGGRLDLTDARSASVALRAGEVTARTLQCAPGSVAIAPSFDVGDSRARVVSSEPAANGSSWSFAVRSTGDGAADLGVRCLSTSLSDGSRLVVASQSSTATIGAGDRRTASLDVGDGRAAIAAGYTVPVDGSVTMLGREPQGRNALFSYENAGRTDGSVSQTALVLSIVASSPDPVPVDPAPAATASASPATSGAAAATPAAPAPTPGADATAAKADAADAPTATTAGASRRVANAPVALTAPKAVSASSLTRGLRMAVRLAGSGRVTTVVTDGGRRVAKVTTTMQAGPGTIAVAVPRKVRARLGRAGHRTLKVTVTAGGTSTTKLVKVTR</sequence>